<evidence type="ECO:0000256" key="1">
    <source>
        <dbReference type="SAM" id="Phobius"/>
    </source>
</evidence>
<reference evidence="2 3" key="1">
    <citation type="journal article" date="2020" name="Biotechnol. Biofuels">
        <title>New insights from the biogas microbiome by comprehensive genome-resolved metagenomics of nearly 1600 species originating from multiple anaerobic digesters.</title>
        <authorList>
            <person name="Campanaro S."/>
            <person name="Treu L."/>
            <person name="Rodriguez-R L.M."/>
            <person name="Kovalovszki A."/>
            <person name="Ziels R.M."/>
            <person name="Maus I."/>
            <person name="Zhu X."/>
            <person name="Kougias P.G."/>
            <person name="Basile A."/>
            <person name="Luo G."/>
            <person name="Schluter A."/>
            <person name="Konstantinidis K.T."/>
            <person name="Angelidaki I."/>
        </authorList>
    </citation>
    <scope>NUCLEOTIDE SEQUENCE [LARGE SCALE GENOMIC DNA]</scope>
    <source>
        <strain evidence="2">AS23ysBPME_34</strain>
    </source>
</reference>
<evidence type="ECO:0000313" key="2">
    <source>
        <dbReference type="EMBL" id="NLJ19364.1"/>
    </source>
</evidence>
<keyword evidence="1" id="KW-1133">Transmembrane helix</keyword>
<evidence type="ECO:0000313" key="3">
    <source>
        <dbReference type="Proteomes" id="UP000541058"/>
    </source>
</evidence>
<accession>A0A7X8H0Z9</accession>
<dbReference type="Proteomes" id="UP000541058">
    <property type="component" value="Unassembled WGS sequence"/>
</dbReference>
<dbReference type="RefSeq" id="WP_276649866.1">
    <property type="nucleotide sequence ID" value="NZ_JAAYSM010000392.1"/>
</dbReference>
<keyword evidence="1" id="KW-0812">Transmembrane</keyword>
<comment type="caution">
    <text evidence="2">The sequence shown here is derived from an EMBL/GenBank/DDBJ whole genome shotgun (WGS) entry which is preliminary data.</text>
</comment>
<feature type="transmembrane region" description="Helical" evidence="1">
    <location>
        <begin position="38"/>
        <end position="54"/>
    </location>
</feature>
<gene>
    <name evidence="2" type="ORF">GX355_10960</name>
</gene>
<dbReference type="AlphaFoldDB" id="A0A7X8H0Z9"/>
<protein>
    <submittedName>
        <fullName evidence="2">Uncharacterized protein</fullName>
    </submittedName>
</protein>
<proteinExistence type="predicted"/>
<sequence>MKEEVVMEGLVSEIKRFLLSILDAVYTWLSSIQLTTEQIALFSIFVSILIFSLGKRYELRFKKHELKKEQYAKFIKLLESVLMKKQKDSDDGIVELSEELRKEFFDMGSSLLLYGSKKLYKQYVFYREFSENHAAKLSKHYDPNLTLYILAEMLKTMRREVGLNYLSSISDVEILAFFVNDVASNPKSKIASFKARYQLKMVKLEIFIFDQINFVVLKKIYYAIIAPIIGILGLVYKYLILIPIGKTILFINPNAQESLSKIEEKIKNKL</sequence>
<dbReference type="EMBL" id="JAAYSM010000392">
    <property type="protein sequence ID" value="NLJ19364.1"/>
    <property type="molecule type" value="Genomic_DNA"/>
</dbReference>
<feature type="transmembrane region" description="Helical" evidence="1">
    <location>
        <begin position="220"/>
        <end position="239"/>
    </location>
</feature>
<keyword evidence="1" id="KW-0472">Membrane</keyword>
<name>A0A7X8H0Z9_9LACT</name>
<organism evidence="2 3">
    <name type="scientific">Globicatella sulfidifaciens</name>
    <dbReference type="NCBI Taxonomy" id="136093"/>
    <lineage>
        <taxon>Bacteria</taxon>
        <taxon>Bacillati</taxon>
        <taxon>Bacillota</taxon>
        <taxon>Bacilli</taxon>
        <taxon>Lactobacillales</taxon>
        <taxon>Aerococcaceae</taxon>
        <taxon>Globicatella</taxon>
    </lineage>
</organism>